<evidence type="ECO:0000256" key="3">
    <source>
        <dbReference type="SAM" id="MobiDB-lite"/>
    </source>
</evidence>
<dbReference type="SUPFAM" id="SSF51126">
    <property type="entry name" value="Pectin lyase-like"/>
    <property type="match status" value="1"/>
</dbReference>
<evidence type="ECO:0000313" key="4">
    <source>
        <dbReference type="EMBL" id="RYC51421.1"/>
    </source>
</evidence>
<keyword evidence="5" id="KW-1185">Reference proteome</keyword>
<dbReference type="AlphaFoldDB" id="A0A444VKY9"/>
<proteinExistence type="predicted"/>
<evidence type="ECO:0000256" key="2">
    <source>
        <dbReference type="ARBA" id="ARBA00023180"/>
    </source>
</evidence>
<dbReference type="InterPro" id="IPR052063">
    <property type="entry name" value="Polysaccharide_Lyase_1"/>
</dbReference>
<dbReference type="InterPro" id="IPR012334">
    <property type="entry name" value="Pectin_lyas_fold"/>
</dbReference>
<sequence>MLLLLVLFLTFNSCSKDSDIFYESISEEIDDNIGGGNSGEGGQEQPDGSGDDSANKDDVISSELKAFPTAYGAGAYATGGRGGNVYHVTNLNNSGEGSFRWALGQPRPATIVFDVSGTIELTSWLTVTGRDLTIAGQTAPVGGITITTTNYSRFLFDEVENIIIRYIRIRMKDSPSVALDVYGNRGVARNLMFDHMSISYGGLQAFVIRGNESRYVTFQKGLIAESKTGALFGDSQDHHFSQDNSFINNLFYNVSHRLPNSGSNGRVDHINNVIQNWKFRLSFVNGDIKLNQINNYYCAGGRNSLGTGQKNVNALNSWHDNQIYTAGNIVDKGLFPDPDADNRQLWVEFDAGVQTDYAPASEFVDTPYEILGPPMPIKTAREAYEEIVNNPDVGANASLNGNGTIVYSPDANDREYLEVVAGGEGSYEPYTTGNNGSDRSFYFEQRYINFLGGISSNPINSRSYDYDTDFDGMPDVWERSKFGDLSRNGKEDHDGDGYSDLEEFLNLVDVD</sequence>
<gene>
    <name evidence="4" type="ORF">DN53_14590</name>
</gene>
<dbReference type="InterPro" id="IPR011050">
    <property type="entry name" value="Pectin_lyase_fold/virulence"/>
</dbReference>
<dbReference type="GO" id="GO:0046872">
    <property type="term" value="F:metal ion binding"/>
    <property type="evidence" value="ECO:0007669"/>
    <property type="project" value="UniProtKB-KW"/>
</dbReference>
<feature type="region of interest" description="Disordered" evidence="3">
    <location>
        <begin position="31"/>
        <end position="55"/>
    </location>
</feature>
<protein>
    <submittedName>
        <fullName evidence="4">Uncharacterized protein</fullName>
    </submittedName>
</protein>
<organism evidence="4 5">
    <name type="scientific">Flagellimonas olearia</name>
    <dbReference type="NCBI Taxonomy" id="552546"/>
    <lineage>
        <taxon>Bacteria</taxon>
        <taxon>Pseudomonadati</taxon>
        <taxon>Bacteroidota</taxon>
        <taxon>Flavobacteriia</taxon>
        <taxon>Flavobacteriales</taxon>
        <taxon>Flavobacteriaceae</taxon>
        <taxon>Flagellimonas</taxon>
    </lineage>
</organism>
<evidence type="ECO:0000313" key="5">
    <source>
        <dbReference type="Proteomes" id="UP000290261"/>
    </source>
</evidence>
<accession>A0A444VKY9</accession>
<name>A0A444VKY9_9FLAO</name>
<reference evidence="4 5" key="1">
    <citation type="submission" date="2014-04" db="EMBL/GenBank/DDBJ databases">
        <title>Whole genome of Muricauda olearia.</title>
        <authorList>
            <person name="Zhang X.-H."/>
            <person name="Tang K."/>
        </authorList>
    </citation>
    <scope>NUCLEOTIDE SEQUENCE [LARGE SCALE GENOMIC DNA]</scope>
    <source>
        <strain evidence="4 5">Th120</strain>
    </source>
</reference>
<dbReference type="EMBL" id="JJMP01000006">
    <property type="protein sequence ID" value="RYC51421.1"/>
    <property type="molecule type" value="Genomic_DNA"/>
</dbReference>
<dbReference type="PANTHER" id="PTHR42970">
    <property type="entry name" value="PECTATE LYASE C-RELATED"/>
    <property type="match status" value="1"/>
</dbReference>
<dbReference type="Proteomes" id="UP000290261">
    <property type="component" value="Unassembled WGS sequence"/>
</dbReference>
<dbReference type="Gene3D" id="2.160.20.10">
    <property type="entry name" value="Single-stranded right-handed beta-helix, Pectin lyase-like"/>
    <property type="match status" value="1"/>
</dbReference>
<comment type="caution">
    <text evidence="4">The sequence shown here is derived from an EMBL/GenBank/DDBJ whole genome shotgun (WGS) entry which is preliminary data.</text>
</comment>
<keyword evidence="2" id="KW-0325">Glycoprotein</keyword>
<dbReference type="GO" id="GO:0016829">
    <property type="term" value="F:lyase activity"/>
    <property type="evidence" value="ECO:0007669"/>
    <property type="project" value="UniProtKB-KW"/>
</dbReference>
<evidence type="ECO:0000256" key="1">
    <source>
        <dbReference type="ARBA" id="ARBA00022723"/>
    </source>
</evidence>
<keyword evidence="1" id="KW-0479">Metal-binding</keyword>
<dbReference type="PANTHER" id="PTHR42970:SF1">
    <property type="entry name" value="PECTATE LYASE C-RELATED"/>
    <property type="match status" value="1"/>
</dbReference>
<feature type="compositionally biased region" description="Gly residues" evidence="3">
    <location>
        <begin position="33"/>
        <end position="42"/>
    </location>
</feature>